<dbReference type="EMBL" id="BK014959">
    <property type="protein sequence ID" value="DAD84362.1"/>
    <property type="molecule type" value="Genomic_DNA"/>
</dbReference>
<evidence type="ECO:0000313" key="1">
    <source>
        <dbReference type="EMBL" id="DAD84362.1"/>
    </source>
</evidence>
<accession>A0A8S5MQF0</accession>
<organism evidence="1">
    <name type="scientific">Podoviridae sp. ctUS21</name>
    <dbReference type="NCBI Taxonomy" id="2826557"/>
    <lineage>
        <taxon>Viruses</taxon>
        <taxon>Duplodnaviria</taxon>
        <taxon>Heunggongvirae</taxon>
        <taxon>Uroviricota</taxon>
        <taxon>Caudoviricetes</taxon>
    </lineage>
</organism>
<sequence length="169" mass="19655">MKTKVLTIRQFNEKIRPYGFEAEAKNRGLHFLIRCRGFVVSYYPTTSRWVGEGNKVGYSFDTLLNYLQAIRNKSPLFKMPSREFICKRVFKAMFVESIDLIGLYGFTSFESWYDYAMSSPTDAWMTAKDGTRLVVLPEWCGAPAKDVMRQVYIDIEDLIRAIQTENVEI</sequence>
<name>A0A8S5MQF0_9CAUD</name>
<protein>
    <submittedName>
        <fullName evidence="1">Uncharacterized protein</fullName>
    </submittedName>
</protein>
<reference evidence="1" key="1">
    <citation type="journal article" date="2021" name="Proc. Natl. Acad. Sci. U.S.A.">
        <title>A Catalog of Tens of Thousands of Viruses from Human Metagenomes Reveals Hidden Associations with Chronic Diseases.</title>
        <authorList>
            <person name="Tisza M.J."/>
            <person name="Buck C.B."/>
        </authorList>
    </citation>
    <scope>NUCLEOTIDE SEQUENCE</scope>
    <source>
        <strain evidence="1">CtUS21</strain>
    </source>
</reference>
<proteinExistence type="predicted"/>